<dbReference type="SMART" id="SM00984">
    <property type="entry name" value="UDPG_MGDP_dh_C"/>
    <property type="match status" value="1"/>
</dbReference>
<evidence type="ECO:0000313" key="8">
    <source>
        <dbReference type="EMBL" id="MCP1334787.1"/>
    </source>
</evidence>
<dbReference type="PANTHER" id="PTHR43491:SF2">
    <property type="entry name" value="UDP-N-ACETYL-D-MANNOSAMINE DEHYDROGENASE"/>
    <property type="match status" value="1"/>
</dbReference>
<feature type="domain" description="UDP-glucose/GDP-mannose dehydrogenase C-terminal" evidence="7">
    <location>
        <begin position="380"/>
        <end position="480"/>
    </location>
</feature>
<reference evidence="8" key="1">
    <citation type="submission" date="2022-06" db="EMBL/GenBank/DDBJ databases">
        <title>Isolation and Genomics of Futiania mangrovii gen. nov., sp. nov., a Rare and Metabolically-versatile member in the Class Alphaproteobacteria.</title>
        <authorList>
            <person name="Liu L."/>
            <person name="Huang W.-C."/>
            <person name="Pan J."/>
            <person name="Li J."/>
            <person name="Huang Y."/>
            <person name="Du H."/>
            <person name="Liu Y."/>
            <person name="Li M."/>
        </authorList>
    </citation>
    <scope>NUCLEOTIDE SEQUENCE</scope>
    <source>
        <strain evidence="8">FT118</strain>
    </source>
</reference>
<dbReference type="InterPro" id="IPR008927">
    <property type="entry name" value="6-PGluconate_DH-like_C_sf"/>
</dbReference>
<dbReference type="GO" id="GO:0016628">
    <property type="term" value="F:oxidoreductase activity, acting on the CH-CH group of donors, NAD or NADP as acceptor"/>
    <property type="evidence" value="ECO:0007669"/>
    <property type="project" value="InterPro"/>
</dbReference>
<dbReference type="InterPro" id="IPR036291">
    <property type="entry name" value="NAD(P)-bd_dom_sf"/>
</dbReference>
<name>A0A9J6PB98_9PROT</name>
<dbReference type="AlphaFoldDB" id="A0A9J6PB98"/>
<dbReference type="GO" id="GO:0016616">
    <property type="term" value="F:oxidoreductase activity, acting on the CH-OH group of donors, NAD or NADP as acceptor"/>
    <property type="evidence" value="ECO:0007669"/>
    <property type="project" value="InterPro"/>
</dbReference>
<dbReference type="SUPFAM" id="SSF52413">
    <property type="entry name" value="UDP-glucose/GDP-mannose dehydrogenase C-terminal domain"/>
    <property type="match status" value="1"/>
</dbReference>
<dbReference type="PANTHER" id="PTHR43491">
    <property type="entry name" value="UDP-N-ACETYL-D-MANNOSAMINE DEHYDROGENASE"/>
    <property type="match status" value="1"/>
</dbReference>
<keyword evidence="2" id="KW-0560">Oxidoreductase</keyword>
<protein>
    <submittedName>
        <fullName evidence="8">Nucleotide sugar dehydrogenase</fullName>
    </submittedName>
</protein>
<dbReference type="SUPFAM" id="SSF51735">
    <property type="entry name" value="NAD(P)-binding Rossmann-fold domains"/>
    <property type="match status" value="1"/>
</dbReference>
<dbReference type="NCBIfam" id="TIGR03026">
    <property type="entry name" value="NDP-sugDHase"/>
    <property type="match status" value="1"/>
</dbReference>
<evidence type="ECO:0000256" key="6">
    <source>
        <dbReference type="SAM" id="SignalP"/>
    </source>
</evidence>
<dbReference type="SUPFAM" id="SSF48179">
    <property type="entry name" value="6-phosphogluconate dehydrogenase C-terminal domain-like"/>
    <property type="match status" value="1"/>
</dbReference>
<evidence type="ECO:0000313" key="9">
    <source>
        <dbReference type="Proteomes" id="UP001055804"/>
    </source>
</evidence>
<dbReference type="Pfam" id="PF00984">
    <property type="entry name" value="UDPG_MGDP_dh"/>
    <property type="match status" value="1"/>
</dbReference>
<comment type="caution">
    <text evidence="8">The sequence shown here is derived from an EMBL/GenBank/DDBJ whole genome shotgun (WGS) entry which is preliminary data.</text>
</comment>
<proteinExistence type="inferred from homology"/>
<evidence type="ECO:0000259" key="7">
    <source>
        <dbReference type="SMART" id="SM00984"/>
    </source>
</evidence>
<dbReference type="InterPro" id="IPR014027">
    <property type="entry name" value="UDP-Glc/GDP-Man_DH_C"/>
</dbReference>
<feature type="signal peptide" evidence="6">
    <location>
        <begin position="1"/>
        <end position="18"/>
    </location>
</feature>
<dbReference type="InterPro" id="IPR028359">
    <property type="entry name" value="UDP_ManNAc/GlcNAc_DH"/>
</dbReference>
<keyword evidence="9" id="KW-1185">Reference proteome</keyword>
<dbReference type="InterPro" id="IPR014026">
    <property type="entry name" value="UDP-Glc/GDP-Man_DH_dimer"/>
</dbReference>
<dbReference type="PIRSF" id="PIRSF000124">
    <property type="entry name" value="UDPglc_GDPman_dh"/>
    <property type="match status" value="1"/>
</dbReference>
<dbReference type="Proteomes" id="UP001055804">
    <property type="component" value="Unassembled WGS sequence"/>
</dbReference>
<feature type="chain" id="PRO_5039949791" evidence="6">
    <location>
        <begin position="19"/>
        <end position="493"/>
    </location>
</feature>
<keyword evidence="6" id="KW-0732">Signal</keyword>
<dbReference type="InterPro" id="IPR001732">
    <property type="entry name" value="UDP-Glc/GDP-Man_DH_N"/>
</dbReference>
<accession>A0A9J6PB98</accession>
<evidence type="ECO:0000256" key="5">
    <source>
        <dbReference type="SAM" id="MobiDB-lite"/>
    </source>
</evidence>
<dbReference type="GO" id="GO:0051287">
    <property type="term" value="F:NAD binding"/>
    <property type="evidence" value="ECO:0007669"/>
    <property type="project" value="InterPro"/>
</dbReference>
<dbReference type="Pfam" id="PF03721">
    <property type="entry name" value="UDPG_MGDP_dh_N"/>
    <property type="match status" value="1"/>
</dbReference>
<dbReference type="InterPro" id="IPR017476">
    <property type="entry name" value="UDP-Glc/GDP-Man"/>
</dbReference>
<feature type="region of interest" description="Disordered" evidence="5">
    <location>
        <begin position="30"/>
        <end position="63"/>
    </location>
</feature>
<dbReference type="Gene3D" id="3.40.50.720">
    <property type="entry name" value="NAD(P)-binding Rossmann-like Domain"/>
    <property type="match status" value="2"/>
</dbReference>
<dbReference type="EMBL" id="JAMZFT010000001">
    <property type="protein sequence ID" value="MCP1334787.1"/>
    <property type="molecule type" value="Genomic_DNA"/>
</dbReference>
<sequence length="493" mass="51776">MLSSLAALLSRLAPGVAAFLARTVPTRARTSYDSGRPAQAAAHEGARHMQTEDDRNGASAGAEAEAETGTLAVMGLGYVGLPLALAFGARRPVIGFDVSADTVAALASGTDPRGEIGADAFAAARHLRVTSDPAALAEARTVIVAVPTPVDAARRPDFRLLARACETLGPHLARGATVVFESTVYPGATEEVCIPILEAGSGLRWRRGFHVGYSPERINPGDPVHTLGGVVKVVAGDEPDTAARLARLYGEVVSAGVHVAPSIAVAEAAKVIENVQRDLNIALMNELSMICHRIGIDTQDVLAAARTKWNFLDFHPGLVGGHCIGVDPYYLTYLAERIGHHPEVILAGRRINDRMGGVVAAEVAKALIAAGVSFPGARVNVLGVTFKADVRDVRNSRVADVIAELEGFGARVAAADDLADAAAFQAEYGRTLTPRADLGSCDALIVAAPHRLYREMPFADLASSLVPGGLFVDPLARFAPEAVRAAGFRHWRL</sequence>
<feature type="compositionally biased region" description="Basic and acidic residues" evidence="5">
    <location>
        <begin position="44"/>
        <end position="56"/>
    </location>
</feature>
<dbReference type="InterPro" id="IPR036220">
    <property type="entry name" value="UDP-Glc/GDP-Man_DH_C_sf"/>
</dbReference>
<organism evidence="8 9">
    <name type="scientific">Futiania mangrovi</name>
    <dbReference type="NCBI Taxonomy" id="2959716"/>
    <lineage>
        <taxon>Bacteria</taxon>
        <taxon>Pseudomonadati</taxon>
        <taxon>Pseudomonadota</taxon>
        <taxon>Alphaproteobacteria</taxon>
        <taxon>Futianiales</taxon>
        <taxon>Futianiaceae</taxon>
        <taxon>Futiania</taxon>
    </lineage>
</organism>
<comment type="similarity">
    <text evidence="1 4">Belongs to the UDP-glucose/GDP-mannose dehydrogenase family.</text>
</comment>
<dbReference type="GO" id="GO:0000271">
    <property type="term" value="P:polysaccharide biosynthetic process"/>
    <property type="evidence" value="ECO:0007669"/>
    <property type="project" value="InterPro"/>
</dbReference>
<keyword evidence="3" id="KW-0520">NAD</keyword>
<dbReference type="PIRSF" id="PIRSF500136">
    <property type="entry name" value="UDP_ManNAc_DH"/>
    <property type="match status" value="1"/>
</dbReference>
<evidence type="ECO:0000256" key="2">
    <source>
        <dbReference type="ARBA" id="ARBA00023002"/>
    </source>
</evidence>
<gene>
    <name evidence="8" type="ORF">NJQ99_00010</name>
</gene>
<evidence type="ECO:0000256" key="4">
    <source>
        <dbReference type="PIRNR" id="PIRNR000124"/>
    </source>
</evidence>
<dbReference type="Pfam" id="PF03720">
    <property type="entry name" value="UDPG_MGDP_dh_C"/>
    <property type="match status" value="1"/>
</dbReference>
<evidence type="ECO:0000256" key="1">
    <source>
        <dbReference type="ARBA" id="ARBA00006601"/>
    </source>
</evidence>
<evidence type="ECO:0000256" key="3">
    <source>
        <dbReference type="ARBA" id="ARBA00023027"/>
    </source>
</evidence>